<comment type="subcellular location">
    <subcellularLocation>
        <location evidence="1">Membrane</location>
        <topology evidence="1">Multi-pass membrane protein</topology>
    </subcellularLocation>
</comment>
<feature type="domain" description="Major facilitator superfamily (MFS) profile" evidence="8">
    <location>
        <begin position="65"/>
        <end position="327"/>
    </location>
</feature>
<dbReference type="InterPro" id="IPR010573">
    <property type="entry name" value="MFS_Str1/Tri12-like"/>
</dbReference>
<dbReference type="EMBL" id="NCSJ02000271">
    <property type="protein sequence ID" value="RFU26299.1"/>
    <property type="molecule type" value="Genomic_DNA"/>
</dbReference>
<reference evidence="9 10" key="1">
    <citation type="submission" date="2018-05" db="EMBL/GenBank/DDBJ databases">
        <title>Draft genome sequence of Scytalidium lignicola DSM 105466, a ubiquitous saprotrophic fungus.</title>
        <authorList>
            <person name="Buettner E."/>
            <person name="Gebauer A.M."/>
            <person name="Hofrichter M."/>
            <person name="Liers C."/>
            <person name="Kellner H."/>
        </authorList>
    </citation>
    <scope>NUCLEOTIDE SEQUENCE [LARGE SCALE GENOMIC DNA]</scope>
    <source>
        <strain evidence="9 10">DSM 105466</strain>
    </source>
</reference>
<evidence type="ECO:0000256" key="7">
    <source>
        <dbReference type="SAM" id="Phobius"/>
    </source>
</evidence>
<dbReference type="Proteomes" id="UP000258309">
    <property type="component" value="Unassembled WGS sequence"/>
</dbReference>
<dbReference type="InterPro" id="IPR036259">
    <property type="entry name" value="MFS_trans_sf"/>
</dbReference>
<evidence type="ECO:0000259" key="8">
    <source>
        <dbReference type="PROSITE" id="PS50850"/>
    </source>
</evidence>
<sequence length="327" mass="36113">MTDIKLEPPTHAEEADLPKESLHMEVDSQVAGKSIEKDESERLPEARGRDVSEVPKGYWLSPAFLGSITAIAFAFQGASGGFALIAPLLPDINADIGPSKNITWVSLIWLLTQAVTNLVAGRLSDIFGRRWFFISGSIVALIGSIFASRAQTVNQLIGAMVLLGLSSGVQLSFFWTAAELVPMRYRYLANAFMLAFTFPTNPLAPKIALTIQAQTSVKWRGCFYFMIAINCVSVACWFFFYHPPTFKMLHSRRLIRDIALQFDWIGLLLFTGSMVIFMMGLQWGGSLFAWQDGHVIGTLVGGAVGIVAFVLWEIYLPLPNAEPFLPL</sequence>
<dbReference type="GO" id="GO:0005886">
    <property type="term" value="C:plasma membrane"/>
    <property type="evidence" value="ECO:0007669"/>
    <property type="project" value="TreeGrafter"/>
</dbReference>
<feature type="transmembrane region" description="Helical" evidence="7">
    <location>
        <begin position="187"/>
        <end position="203"/>
    </location>
</feature>
<dbReference type="OMA" id="CYFTIYL"/>
<feature type="transmembrane region" description="Helical" evidence="7">
    <location>
        <begin position="262"/>
        <end position="283"/>
    </location>
</feature>
<evidence type="ECO:0000256" key="3">
    <source>
        <dbReference type="ARBA" id="ARBA00022692"/>
    </source>
</evidence>
<gene>
    <name evidence="9" type="ORF">B7463_g10052</name>
</gene>
<dbReference type="OrthoDB" id="4139357at2759"/>
<evidence type="ECO:0000256" key="5">
    <source>
        <dbReference type="ARBA" id="ARBA00023136"/>
    </source>
</evidence>
<comment type="caution">
    <text evidence="9">The sequence shown here is derived from an EMBL/GenBank/DDBJ whole genome shotgun (WGS) entry which is preliminary data.</text>
</comment>
<feature type="transmembrane region" description="Helical" evidence="7">
    <location>
        <begin position="131"/>
        <end position="150"/>
    </location>
</feature>
<dbReference type="Pfam" id="PF06609">
    <property type="entry name" value="TRI12"/>
    <property type="match status" value="1"/>
</dbReference>
<keyword evidence="3 7" id="KW-0812">Transmembrane</keyword>
<feature type="compositionally biased region" description="Basic and acidic residues" evidence="6">
    <location>
        <begin position="1"/>
        <end position="26"/>
    </location>
</feature>
<feature type="transmembrane region" description="Helical" evidence="7">
    <location>
        <begin position="101"/>
        <end position="119"/>
    </location>
</feature>
<feature type="transmembrane region" description="Helical" evidence="7">
    <location>
        <begin position="156"/>
        <end position="175"/>
    </location>
</feature>
<feature type="transmembrane region" description="Helical" evidence="7">
    <location>
        <begin position="223"/>
        <end position="241"/>
    </location>
</feature>
<organism evidence="9 10">
    <name type="scientific">Scytalidium lignicola</name>
    <name type="common">Hyphomycete</name>
    <dbReference type="NCBI Taxonomy" id="5539"/>
    <lineage>
        <taxon>Eukaryota</taxon>
        <taxon>Fungi</taxon>
        <taxon>Dikarya</taxon>
        <taxon>Ascomycota</taxon>
        <taxon>Pezizomycotina</taxon>
        <taxon>Leotiomycetes</taxon>
        <taxon>Leotiomycetes incertae sedis</taxon>
        <taxon>Scytalidium</taxon>
    </lineage>
</organism>
<dbReference type="PANTHER" id="PTHR23501:SF109">
    <property type="entry name" value="MAJOR FACILITATOR SUPERFAMILY (MFS) PROFILE DOMAIN-CONTAINING PROTEIN-RELATED"/>
    <property type="match status" value="1"/>
</dbReference>
<evidence type="ECO:0000256" key="2">
    <source>
        <dbReference type="ARBA" id="ARBA00022448"/>
    </source>
</evidence>
<feature type="non-terminal residue" evidence="9">
    <location>
        <position position="1"/>
    </location>
</feature>
<evidence type="ECO:0000313" key="9">
    <source>
        <dbReference type="EMBL" id="RFU26299.1"/>
    </source>
</evidence>
<evidence type="ECO:0000256" key="6">
    <source>
        <dbReference type="SAM" id="MobiDB-lite"/>
    </source>
</evidence>
<dbReference type="InterPro" id="IPR020846">
    <property type="entry name" value="MFS_dom"/>
</dbReference>
<feature type="transmembrane region" description="Helical" evidence="7">
    <location>
        <begin position="295"/>
        <end position="316"/>
    </location>
</feature>
<accession>A0A3E2GYV5</accession>
<keyword evidence="4 7" id="KW-1133">Transmembrane helix</keyword>
<dbReference type="AlphaFoldDB" id="A0A3E2GYV5"/>
<feature type="compositionally biased region" description="Basic and acidic residues" evidence="6">
    <location>
        <begin position="34"/>
        <end position="48"/>
    </location>
</feature>
<evidence type="ECO:0000256" key="1">
    <source>
        <dbReference type="ARBA" id="ARBA00004141"/>
    </source>
</evidence>
<feature type="non-terminal residue" evidence="9">
    <location>
        <position position="327"/>
    </location>
</feature>
<protein>
    <recommendedName>
        <fullName evidence="8">Major facilitator superfamily (MFS) profile domain-containing protein</fullName>
    </recommendedName>
</protein>
<dbReference type="PROSITE" id="PS50850">
    <property type="entry name" value="MFS"/>
    <property type="match status" value="1"/>
</dbReference>
<keyword evidence="10" id="KW-1185">Reference proteome</keyword>
<dbReference type="PROSITE" id="PS00216">
    <property type="entry name" value="SUGAR_TRANSPORT_1"/>
    <property type="match status" value="1"/>
</dbReference>
<dbReference type="InterPro" id="IPR005829">
    <property type="entry name" value="Sugar_transporter_CS"/>
</dbReference>
<proteinExistence type="predicted"/>
<keyword evidence="2" id="KW-0813">Transport</keyword>
<name>A0A3E2GYV5_SCYLI</name>
<evidence type="ECO:0000256" key="4">
    <source>
        <dbReference type="ARBA" id="ARBA00022989"/>
    </source>
</evidence>
<dbReference type="GO" id="GO:0022857">
    <property type="term" value="F:transmembrane transporter activity"/>
    <property type="evidence" value="ECO:0007669"/>
    <property type="project" value="InterPro"/>
</dbReference>
<feature type="transmembrane region" description="Helical" evidence="7">
    <location>
        <begin position="63"/>
        <end position="89"/>
    </location>
</feature>
<evidence type="ECO:0000313" key="10">
    <source>
        <dbReference type="Proteomes" id="UP000258309"/>
    </source>
</evidence>
<dbReference type="SUPFAM" id="SSF103473">
    <property type="entry name" value="MFS general substrate transporter"/>
    <property type="match status" value="1"/>
</dbReference>
<feature type="region of interest" description="Disordered" evidence="6">
    <location>
        <begin position="1"/>
        <end position="48"/>
    </location>
</feature>
<dbReference type="PANTHER" id="PTHR23501">
    <property type="entry name" value="MAJOR FACILITATOR SUPERFAMILY"/>
    <property type="match status" value="1"/>
</dbReference>
<keyword evidence="5 7" id="KW-0472">Membrane</keyword>
<dbReference type="Gene3D" id="1.20.1250.20">
    <property type="entry name" value="MFS general substrate transporter like domains"/>
    <property type="match status" value="1"/>
</dbReference>